<dbReference type="GO" id="GO:0003755">
    <property type="term" value="F:peptidyl-prolyl cis-trans isomerase activity"/>
    <property type="evidence" value="ECO:0007669"/>
    <property type="project" value="UniProtKB-UniRule"/>
</dbReference>
<evidence type="ECO:0000313" key="12">
    <source>
        <dbReference type="EMBL" id="BCL61040.1"/>
    </source>
</evidence>
<comment type="catalytic activity">
    <reaction evidence="1 7">
        <text>[protein]-peptidylproline (omega=180) = [protein]-peptidylproline (omega=0)</text>
        <dbReference type="Rhea" id="RHEA:16237"/>
        <dbReference type="Rhea" id="RHEA-COMP:10747"/>
        <dbReference type="Rhea" id="RHEA-COMP:10748"/>
        <dbReference type="ChEBI" id="CHEBI:83833"/>
        <dbReference type="ChEBI" id="CHEBI:83834"/>
        <dbReference type="EC" id="5.2.1.8"/>
    </reaction>
</comment>
<evidence type="ECO:0000256" key="7">
    <source>
        <dbReference type="HAMAP-Rule" id="MF_00303"/>
    </source>
</evidence>
<keyword evidence="5 7" id="KW-0143">Chaperone</keyword>
<dbReference type="InterPro" id="IPR008880">
    <property type="entry name" value="Trigger_fac_C"/>
</dbReference>
<evidence type="ECO:0000259" key="10">
    <source>
        <dbReference type="Pfam" id="PF05697"/>
    </source>
</evidence>
<comment type="function">
    <text evidence="7">Involved in protein export. Acts as a chaperone by maintaining the newly synthesized protein in an open conformation. Functions as a peptidyl-prolyl cis-trans isomerase.</text>
</comment>
<dbReference type="PANTHER" id="PTHR30560:SF3">
    <property type="entry name" value="TRIGGER FACTOR-LIKE PROTEIN TIG, CHLOROPLASTIC"/>
    <property type="match status" value="1"/>
</dbReference>
<dbReference type="GO" id="GO:0043022">
    <property type="term" value="F:ribosome binding"/>
    <property type="evidence" value="ECO:0007669"/>
    <property type="project" value="TreeGrafter"/>
</dbReference>
<evidence type="ECO:0000256" key="1">
    <source>
        <dbReference type="ARBA" id="ARBA00000971"/>
    </source>
</evidence>
<dbReference type="AlphaFoldDB" id="A0A8D5JP96"/>
<dbReference type="NCBIfam" id="TIGR00115">
    <property type="entry name" value="tig"/>
    <property type="match status" value="1"/>
</dbReference>
<feature type="domain" description="Trigger factor ribosome-binding bacterial" evidence="10">
    <location>
        <begin position="1"/>
        <end position="144"/>
    </location>
</feature>
<comment type="similarity">
    <text evidence="2 7">Belongs to the FKBP-type PPIase family. Tig subfamily.</text>
</comment>
<accession>A0A8D5JP96</accession>
<sequence>MEVNVEEVSELTRKITVTLPVEDVKPLLDAEYDKLKSEVKMKGFRRGKVPRSIIVKQYKPQVEGETGEKLVQENYFTAIEKEGIDPVVHPDIKSAKFNDDGSFTFVADVDIRPEFELGQYKGLEVEKVDVLVTDEEVQLELEEMQKNMAALRSVSDRAVQEGDVVIVDFQGYENGEPMAQVKNDDYSVDVGSGNMGKEFEEKLIGMKKDEEATHEVDFPSSHPNPVLKGKKVEFRIKVKDVKERVLADLDDEFAKDVGEEFKTMDDLKASILERRTKEREERAEGTVTDRLMQKLLETHEFEVPKRLVAFEIEQMIKQTEQQLEQSGLSLESAGLSREKLAEQNEEMAVKRVRGDFILKKIAEVEEIKVSDEDLERGFKRIADQYNMPVAKVKEYFQSRDDLLPFMNELLNEKILAFLRDEAVLAEAVEKEEKEPEPVAEKDEEE</sequence>
<keyword evidence="7" id="KW-0963">Cytoplasm</keyword>
<evidence type="ECO:0000256" key="4">
    <source>
        <dbReference type="ARBA" id="ARBA00016902"/>
    </source>
</evidence>
<reference evidence="12" key="1">
    <citation type="submission" date="2020-09" db="EMBL/GenBank/DDBJ databases">
        <title>Desulfogranum mesoprofundum gen. nov., sp. nov., a novel mesophilic, sulfate-reducing chemolithoautotroph isolated from a deep-sea hydrothermal vent chimney in the Suiyo Seamount.</title>
        <authorList>
            <person name="Hashimoto Y."/>
            <person name="Nakagawa S."/>
        </authorList>
    </citation>
    <scope>NUCLEOTIDE SEQUENCE</scope>
    <source>
        <strain evidence="12">KT2</strain>
    </source>
</reference>
<keyword evidence="7" id="KW-0413">Isomerase</keyword>
<dbReference type="GO" id="GO:0015031">
    <property type="term" value="P:protein transport"/>
    <property type="evidence" value="ECO:0007669"/>
    <property type="project" value="UniProtKB-UniRule"/>
</dbReference>
<feature type="domain" description="PPIase FKBP-type" evidence="9">
    <location>
        <begin position="157"/>
        <end position="238"/>
    </location>
</feature>
<dbReference type="Proteomes" id="UP000826725">
    <property type="component" value="Chromosome"/>
</dbReference>
<evidence type="ECO:0000256" key="3">
    <source>
        <dbReference type="ARBA" id="ARBA00013194"/>
    </source>
</evidence>
<dbReference type="EC" id="5.2.1.8" evidence="3 7"/>
<evidence type="ECO:0000256" key="6">
    <source>
        <dbReference type="ARBA" id="ARBA00029986"/>
    </source>
</evidence>
<comment type="subcellular location">
    <subcellularLocation>
        <location evidence="7">Cytoplasm</location>
    </subcellularLocation>
    <text evidence="7">About half TF is bound to the ribosome near the polypeptide exit tunnel while the other half is free in the cytoplasm.</text>
</comment>
<dbReference type="InterPro" id="IPR001179">
    <property type="entry name" value="PPIase_FKBP_dom"/>
</dbReference>
<keyword evidence="7" id="KW-0132">Cell division</keyword>
<gene>
    <name evidence="7 12" type="primary">tig</name>
    <name evidence="12" type="ORF">DGMP_17330</name>
</gene>
<dbReference type="GO" id="GO:0044183">
    <property type="term" value="F:protein folding chaperone"/>
    <property type="evidence" value="ECO:0007669"/>
    <property type="project" value="TreeGrafter"/>
</dbReference>
<feature type="coiled-coil region" evidence="8">
    <location>
        <begin position="134"/>
        <end position="161"/>
    </location>
</feature>
<dbReference type="GO" id="GO:0043335">
    <property type="term" value="P:protein unfolding"/>
    <property type="evidence" value="ECO:0007669"/>
    <property type="project" value="TreeGrafter"/>
</dbReference>
<dbReference type="EMBL" id="AP024086">
    <property type="protein sequence ID" value="BCL61040.1"/>
    <property type="molecule type" value="Genomic_DNA"/>
</dbReference>
<dbReference type="Pfam" id="PF05698">
    <property type="entry name" value="Trigger_C"/>
    <property type="match status" value="1"/>
</dbReference>
<evidence type="ECO:0000256" key="2">
    <source>
        <dbReference type="ARBA" id="ARBA00005464"/>
    </source>
</evidence>
<keyword evidence="13" id="KW-1185">Reference proteome</keyword>
<dbReference type="GO" id="GO:0051083">
    <property type="term" value="P:'de novo' cotranslational protein folding"/>
    <property type="evidence" value="ECO:0007669"/>
    <property type="project" value="TreeGrafter"/>
</dbReference>
<dbReference type="GO" id="GO:0051301">
    <property type="term" value="P:cell division"/>
    <property type="evidence" value="ECO:0007669"/>
    <property type="project" value="UniProtKB-KW"/>
</dbReference>
<feature type="domain" description="Trigger factor C-terminal" evidence="11">
    <location>
        <begin position="263"/>
        <end position="418"/>
    </location>
</feature>
<dbReference type="Pfam" id="PF00254">
    <property type="entry name" value="FKBP_C"/>
    <property type="match status" value="1"/>
</dbReference>
<dbReference type="KEGG" id="dbk:DGMP_17330"/>
<dbReference type="Pfam" id="PF05697">
    <property type="entry name" value="Trigger_N"/>
    <property type="match status" value="1"/>
</dbReference>
<dbReference type="HAMAP" id="MF_00303">
    <property type="entry name" value="Trigger_factor_Tig"/>
    <property type="match status" value="1"/>
</dbReference>
<dbReference type="PANTHER" id="PTHR30560">
    <property type="entry name" value="TRIGGER FACTOR CHAPERONE AND PEPTIDYL-PROLYL CIS/TRANS ISOMERASE"/>
    <property type="match status" value="1"/>
</dbReference>
<comment type="domain">
    <text evidence="7">Consists of 3 domains; the N-terminus binds the ribosome, the middle domain has PPIase activity, while the C-terminus has intrinsic chaperone activity on its own.</text>
</comment>
<evidence type="ECO:0000256" key="5">
    <source>
        <dbReference type="ARBA" id="ARBA00023186"/>
    </source>
</evidence>
<keyword evidence="7" id="KW-0697">Rotamase</keyword>
<dbReference type="InterPro" id="IPR005215">
    <property type="entry name" value="Trig_fac"/>
</dbReference>
<keyword evidence="8" id="KW-0175">Coiled coil</keyword>
<organism evidence="12 13">
    <name type="scientific">Desulfomarina profundi</name>
    <dbReference type="NCBI Taxonomy" id="2772557"/>
    <lineage>
        <taxon>Bacteria</taxon>
        <taxon>Pseudomonadati</taxon>
        <taxon>Thermodesulfobacteriota</taxon>
        <taxon>Desulfobulbia</taxon>
        <taxon>Desulfobulbales</taxon>
        <taxon>Desulfobulbaceae</taxon>
        <taxon>Desulfomarina</taxon>
    </lineage>
</organism>
<proteinExistence type="inferred from homology"/>
<dbReference type="GO" id="GO:0005737">
    <property type="term" value="C:cytoplasm"/>
    <property type="evidence" value="ECO:0007669"/>
    <property type="project" value="UniProtKB-SubCell"/>
</dbReference>
<dbReference type="PIRSF" id="PIRSF003095">
    <property type="entry name" value="Trigger_factor"/>
    <property type="match status" value="1"/>
</dbReference>
<keyword evidence="7" id="KW-0131">Cell cycle</keyword>
<dbReference type="RefSeq" id="WP_228857106.1">
    <property type="nucleotide sequence ID" value="NZ_AP024086.1"/>
</dbReference>
<evidence type="ECO:0000256" key="8">
    <source>
        <dbReference type="SAM" id="Coils"/>
    </source>
</evidence>
<name>A0A8D5JP96_9BACT</name>
<evidence type="ECO:0000259" key="9">
    <source>
        <dbReference type="Pfam" id="PF00254"/>
    </source>
</evidence>
<evidence type="ECO:0000259" key="11">
    <source>
        <dbReference type="Pfam" id="PF05698"/>
    </source>
</evidence>
<protein>
    <recommendedName>
        <fullName evidence="4 7">Trigger factor</fullName>
        <shortName evidence="7">TF</shortName>
        <ecNumber evidence="3 7">5.2.1.8</ecNumber>
    </recommendedName>
    <alternativeName>
        <fullName evidence="6 7">PPIase</fullName>
    </alternativeName>
</protein>
<dbReference type="InterPro" id="IPR008881">
    <property type="entry name" value="Trigger_fac_ribosome-bd_bac"/>
</dbReference>
<evidence type="ECO:0000313" key="13">
    <source>
        <dbReference type="Proteomes" id="UP000826725"/>
    </source>
</evidence>